<accession>A0A139GXG3</accession>
<feature type="coiled-coil region" evidence="1">
    <location>
        <begin position="226"/>
        <end position="412"/>
    </location>
</feature>
<comment type="caution">
    <text evidence="3">The sequence shown here is derived from an EMBL/GenBank/DDBJ whole genome shotgun (WGS) entry which is preliminary data.</text>
</comment>
<proteinExistence type="predicted"/>
<evidence type="ECO:0000313" key="4">
    <source>
        <dbReference type="Proteomes" id="UP000070133"/>
    </source>
</evidence>
<keyword evidence="1" id="KW-0175">Coiled coil</keyword>
<dbReference type="PANTHER" id="PTHR23159">
    <property type="entry name" value="CENTROSOMAL PROTEIN 2"/>
    <property type="match status" value="1"/>
</dbReference>
<keyword evidence="4" id="KW-1185">Reference proteome</keyword>
<name>A0A139GXG3_9PEZI</name>
<evidence type="ECO:0000256" key="2">
    <source>
        <dbReference type="SAM" id="MobiDB-lite"/>
    </source>
</evidence>
<evidence type="ECO:0000313" key="3">
    <source>
        <dbReference type="EMBL" id="KXS94871.1"/>
    </source>
</evidence>
<dbReference type="PANTHER" id="PTHR23159:SF31">
    <property type="entry name" value="CENTROSOME-ASSOCIATED PROTEIN CEP250 ISOFORM X1"/>
    <property type="match status" value="1"/>
</dbReference>
<feature type="region of interest" description="Disordered" evidence="2">
    <location>
        <begin position="103"/>
        <end position="168"/>
    </location>
</feature>
<dbReference type="STRING" id="321146.A0A139GXG3"/>
<dbReference type="EMBL" id="LFZN01000251">
    <property type="protein sequence ID" value="KXS94871.1"/>
    <property type="molecule type" value="Genomic_DNA"/>
</dbReference>
<evidence type="ECO:0000256" key="1">
    <source>
        <dbReference type="SAM" id="Coils"/>
    </source>
</evidence>
<protein>
    <submittedName>
        <fullName evidence="3">Uncharacterized protein</fullName>
    </submittedName>
</protein>
<feature type="compositionally biased region" description="Pro residues" evidence="2">
    <location>
        <begin position="105"/>
        <end position="119"/>
    </location>
</feature>
<dbReference type="Proteomes" id="UP000070133">
    <property type="component" value="Unassembled WGS sequence"/>
</dbReference>
<organism evidence="3 4">
    <name type="scientific">Pseudocercospora eumusae</name>
    <dbReference type="NCBI Taxonomy" id="321146"/>
    <lineage>
        <taxon>Eukaryota</taxon>
        <taxon>Fungi</taxon>
        <taxon>Dikarya</taxon>
        <taxon>Ascomycota</taxon>
        <taxon>Pezizomycotina</taxon>
        <taxon>Dothideomycetes</taxon>
        <taxon>Dothideomycetidae</taxon>
        <taxon>Mycosphaerellales</taxon>
        <taxon>Mycosphaerellaceae</taxon>
        <taxon>Pseudocercospora</taxon>
    </lineage>
</organism>
<dbReference type="AlphaFoldDB" id="A0A139GXG3"/>
<dbReference type="OrthoDB" id="3648184at2759"/>
<sequence length="512" mass="57442">MPRQRHAPLPYNHEAMNSRLDEINAQINALGTITPTAFNRFYRIALYPDKLDATQDPNEQSRRHNLVYGQLDSKFEKSYGRKPTWSSSRASFLKEAVDLFLRGASPPPSPLPPLKPAAPGPRDNDAPMSDVPEDREAFIGSATPSQMSRIDSASDGNAGGGGGESYETWTSRLRDVNDRLNNDPKNQQLMTTYVSYVKQYSDWLMDRENEFHRLSADEDQKYYNRIDELKTRERALKDAEVQLQAKQVEGEKRLEQREINARAQSAKEIDDLKEKNAKLTHALEQSRTAEDLAKTKALKLQSELSLKDSELQSEVTRLQEENSKAKEKHAAALKEALEKNIKTVSSLEAEASKLRNKLSGSTTDGKTMRKLDDLEQENSRLLEVEADLTNELQQLQDQISELDGQVSQKNSELTTLQKSLAKLSAPRKDGLQLPPFFIPAHVQARVAHLKANGTKHETLQFKNEVVQLASVRQLSAASIERNLEKGLVVPAARELWGLVKEVVEVLEGVGGI</sequence>
<gene>
    <name evidence="3" type="ORF">AC578_1118</name>
</gene>
<reference evidence="3 4" key="1">
    <citation type="submission" date="2015-07" db="EMBL/GenBank/DDBJ databases">
        <title>Comparative genomics of the Sigatoka disease complex on banana suggests a link between parallel evolutionary changes in Pseudocercospora fijiensis and Pseudocercospora eumusae and increased virulence on the banana host.</title>
        <authorList>
            <person name="Chang T.-C."/>
            <person name="Salvucci A."/>
            <person name="Crous P.W."/>
            <person name="Stergiopoulos I."/>
        </authorList>
    </citation>
    <scope>NUCLEOTIDE SEQUENCE [LARGE SCALE GENOMIC DNA]</scope>
    <source>
        <strain evidence="3 4">CBS 114824</strain>
    </source>
</reference>